<dbReference type="GO" id="GO:0044096">
    <property type="term" value="C:type IV pilus"/>
    <property type="evidence" value="ECO:0007669"/>
    <property type="project" value="TreeGrafter"/>
</dbReference>
<dbReference type="InterPro" id="IPR045584">
    <property type="entry name" value="Pilin-like"/>
</dbReference>
<organism evidence="5 6">
    <name type="scientific">Vibrio vulnificus</name>
    <dbReference type="NCBI Taxonomy" id="672"/>
    <lineage>
        <taxon>Bacteria</taxon>
        <taxon>Pseudomonadati</taxon>
        <taxon>Pseudomonadota</taxon>
        <taxon>Gammaproteobacteria</taxon>
        <taxon>Vibrionales</taxon>
        <taxon>Vibrionaceae</taxon>
        <taxon>Vibrio</taxon>
    </lineage>
</organism>
<evidence type="ECO:0000313" key="6">
    <source>
        <dbReference type="Proteomes" id="UP000237466"/>
    </source>
</evidence>
<comment type="caution">
    <text evidence="5">The sequence shown here is derived from an EMBL/GenBank/DDBJ whole genome shotgun (WGS) entry which is preliminary data.</text>
</comment>
<dbReference type="NCBIfam" id="TIGR02532">
    <property type="entry name" value="IV_pilin_GFxxxE"/>
    <property type="match status" value="1"/>
</dbReference>
<protein>
    <submittedName>
        <fullName evidence="5">Pilin</fullName>
    </submittedName>
</protein>
<keyword evidence="3" id="KW-0281">Fimbrium</keyword>
<dbReference type="EMBL" id="PDGH01000124">
    <property type="protein sequence ID" value="POB44448.1"/>
    <property type="molecule type" value="Genomic_DNA"/>
</dbReference>
<keyword evidence="4" id="KW-0472">Membrane</keyword>
<dbReference type="Pfam" id="PF07963">
    <property type="entry name" value="N_methyl"/>
    <property type="match status" value="1"/>
</dbReference>
<evidence type="ECO:0000256" key="1">
    <source>
        <dbReference type="ARBA" id="ARBA00005233"/>
    </source>
</evidence>
<proteinExistence type="inferred from homology"/>
<dbReference type="InterPro" id="IPR012902">
    <property type="entry name" value="N_methyl_site"/>
</dbReference>
<gene>
    <name evidence="5" type="ORF">CRN52_17740</name>
</gene>
<dbReference type="Pfam" id="PF00114">
    <property type="entry name" value="Pilin"/>
    <property type="match status" value="1"/>
</dbReference>
<dbReference type="Gene3D" id="3.30.700.10">
    <property type="entry name" value="Glycoprotein, Type 4 Pilin"/>
    <property type="match status" value="1"/>
</dbReference>
<keyword evidence="4" id="KW-0812">Transmembrane</keyword>
<evidence type="ECO:0000256" key="3">
    <source>
        <dbReference type="RuleBase" id="RU000389"/>
    </source>
</evidence>
<evidence type="ECO:0000256" key="4">
    <source>
        <dbReference type="SAM" id="Phobius"/>
    </source>
</evidence>
<dbReference type="RefSeq" id="WP_072603236.1">
    <property type="nucleotide sequence ID" value="NZ_CABMOC010000002.1"/>
</dbReference>
<evidence type="ECO:0000313" key="5">
    <source>
        <dbReference type="EMBL" id="POB44448.1"/>
    </source>
</evidence>
<dbReference type="PANTHER" id="PTHR30093:SF34">
    <property type="entry name" value="PREPILIN PEPTIDASE-DEPENDENT PROTEIN D"/>
    <property type="match status" value="1"/>
</dbReference>
<evidence type="ECO:0000256" key="2">
    <source>
        <dbReference type="ARBA" id="ARBA00022481"/>
    </source>
</evidence>
<dbReference type="Proteomes" id="UP000237466">
    <property type="component" value="Unassembled WGS sequence"/>
</dbReference>
<dbReference type="InterPro" id="IPR001082">
    <property type="entry name" value="Pilin"/>
</dbReference>
<feature type="transmembrane region" description="Helical" evidence="4">
    <location>
        <begin position="12"/>
        <end position="33"/>
    </location>
</feature>
<dbReference type="GO" id="GO:0043107">
    <property type="term" value="P:type IV pilus-dependent motility"/>
    <property type="evidence" value="ECO:0007669"/>
    <property type="project" value="TreeGrafter"/>
</dbReference>
<dbReference type="AlphaFoldDB" id="A0A2S3QYZ1"/>
<accession>A0A2S3QYZ1</accession>
<dbReference type="PROSITE" id="PS00409">
    <property type="entry name" value="PROKAR_NTER_METHYL"/>
    <property type="match status" value="1"/>
</dbReference>
<reference evidence="5 6" key="1">
    <citation type="journal article" date="2018" name="Front. Microbiol.">
        <title>Phylogeny of Vibrio vulnificus from the Analysis of the Core-Genome: Implications for Intra-Species Taxonomy.</title>
        <authorList>
            <person name="Roig F.J."/>
            <person name="Gonzalez-Candelas F."/>
            <person name="Sanjuan E."/>
            <person name="Fouz B."/>
            <person name="Feil E.J."/>
            <person name="Llorens C."/>
            <person name="Baker-Austin C."/>
            <person name="Oliver J.D."/>
            <person name="Danin-Poleg Y."/>
            <person name="Gibas C.J."/>
            <person name="Kashi Y."/>
            <person name="Gulig P.A."/>
            <person name="Morrison S.S."/>
            <person name="Amaro C."/>
        </authorList>
    </citation>
    <scope>NUCLEOTIDE SEQUENCE [LARGE SCALE GENOMIC DNA]</scope>
    <source>
        <strain evidence="5 6">CECT4608</strain>
    </source>
</reference>
<name>A0A2S3QYZ1_VIBVL</name>
<keyword evidence="2" id="KW-0488">Methylation</keyword>
<dbReference type="GO" id="GO:0007155">
    <property type="term" value="P:cell adhesion"/>
    <property type="evidence" value="ECO:0007669"/>
    <property type="project" value="InterPro"/>
</dbReference>
<dbReference type="SUPFAM" id="SSF54523">
    <property type="entry name" value="Pili subunits"/>
    <property type="match status" value="1"/>
</dbReference>
<keyword evidence="4" id="KW-1133">Transmembrane helix</keyword>
<sequence length="154" mass="15764">MKKLNKTKKQQGFTLIELMIVIAVIGVLSAIAFPQYQKYVAKSEIASVLATLTGAKTNVEATTVETGAFPAAGKETALGVPAMPLGTVAFAPNADNPDAGTITFTFDAAGADASALVAGKKLILTRTTATGAWACTSDIKKADSLLPKTCTGAD</sequence>
<dbReference type="PANTHER" id="PTHR30093">
    <property type="entry name" value="GENERAL SECRETION PATHWAY PROTEIN G"/>
    <property type="match status" value="1"/>
</dbReference>
<comment type="similarity">
    <text evidence="1 3">Belongs to the N-Me-Phe pilin family.</text>
</comment>